<sequence length="40" mass="4211">MAEVIIDPSICGASELNFVVYHGVIAISLGYQGIATTEVE</sequence>
<dbReference type="EMBL" id="BAEQ01000066">
    <property type="protein sequence ID" value="GAC30749.1"/>
    <property type="molecule type" value="Genomic_DNA"/>
</dbReference>
<evidence type="ECO:0000313" key="2">
    <source>
        <dbReference type="Proteomes" id="UP000006251"/>
    </source>
</evidence>
<organism evidence="1 2">
    <name type="scientific">Brumicola pallidula DSM 14239 = ACAM 615</name>
    <dbReference type="NCBI Taxonomy" id="1121922"/>
    <lineage>
        <taxon>Bacteria</taxon>
        <taxon>Pseudomonadati</taxon>
        <taxon>Pseudomonadota</taxon>
        <taxon>Gammaproteobacteria</taxon>
        <taxon>Alteromonadales</taxon>
        <taxon>Alteromonadaceae</taxon>
        <taxon>Brumicola</taxon>
    </lineage>
</organism>
<dbReference type="Proteomes" id="UP000006251">
    <property type="component" value="Unassembled WGS sequence"/>
</dbReference>
<dbReference type="AlphaFoldDB" id="K6YDD2"/>
<evidence type="ECO:0000313" key="1">
    <source>
        <dbReference type="EMBL" id="GAC30749.1"/>
    </source>
</evidence>
<protein>
    <submittedName>
        <fullName evidence="1">Uncharacterized protein</fullName>
    </submittedName>
</protein>
<proteinExistence type="predicted"/>
<gene>
    <name evidence="1" type="ORF">GPAL_3909</name>
</gene>
<keyword evidence="2" id="KW-1185">Reference proteome</keyword>
<reference evidence="2" key="1">
    <citation type="journal article" date="2014" name="Environ. Microbiol.">
        <title>Comparative genomics of the marine bacterial genus Glaciecola reveals the high degree of genomic diversity and genomic characteristic for cold adaptation.</title>
        <authorList>
            <person name="Qin Q.L."/>
            <person name="Xie B.B."/>
            <person name="Yu Y."/>
            <person name="Shu Y.L."/>
            <person name="Rong J.C."/>
            <person name="Zhang Y.J."/>
            <person name="Zhao D.L."/>
            <person name="Chen X.L."/>
            <person name="Zhang X.Y."/>
            <person name="Chen B."/>
            <person name="Zhou B.C."/>
            <person name="Zhang Y.Z."/>
        </authorList>
    </citation>
    <scope>NUCLEOTIDE SEQUENCE [LARGE SCALE GENOMIC DNA]</scope>
    <source>
        <strain evidence="2">ACAM 615</strain>
    </source>
</reference>
<accession>K6YDD2</accession>
<comment type="caution">
    <text evidence="1">The sequence shown here is derived from an EMBL/GenBank/DDBJ whole genome shotgun (WGS) entry which is preliminary data.</text>
</comment>
<name>K6YDD2_9ALTE</name>